<accession>A0A6N9YRD5</accession>
<dbReference type="InterPro" id="IPR000834">
    <property type="entry name" value="Peptidase_M14"/>
</dbReference>
<dbReference type="Pfam" id="PF00246">
    <property type="entry name" value="Peptidase_M14"/>
    <property type="match status" value="1"/>
</dbReference>
<dbReference type="Proteomes" id="UP000469185">
    <property type="component" value="Unassembled WGS sequence"/>
</dbReference>
<dbReference type="Gene3D" id="3.40.630.10">
    <property type="entry name" value="Zn peptidases"/>
    <property type="match status" value="1"/>
</dbReference>
<gene>
    <name evidence="2" type="ORF">G1H11_19545</name>
</gene>
<evidence type="ECO:0000259" key="1">
    <source>
        <dbReference type="Pfam" id="PF00246"/>
    </source>
</evidence>
<name>A0A6N9YRD5_9ACTN</name>
<protein>
    <submittedName>
        <fullName evidence="2">Peptidase M14</fullName>
    </submittedName>
</protein>
<feature type="domain" description="Peptidase M14" evidence="1">
    <location>
        <begin position="42"/>
        <end position="199"/>
    </location>
</feature>
<proteinExistence type="predicted"/>
<dbReference type="RefSeq" id="WP_163820289.1">
    <property type="nucleotide sequence ID" value="NZ_JAAGOB010000012.1"/>
</dbReference>
<dbReference type="EMBL" id="JAAGOB010000012">
    <property type="protein sequence ID" value="NED97495.1"/>
    <property type="molecule type" value="Genomic_DNA"/>
</dbReference>
<dbReference type="GO" id="GO:0004181">
    <property type="term" value="F:metallocarboxypeptidase activity"/>
    <property type="evidence" value="ECO:0007669"/>
    <property type="project" value="InterPro"/>
</dbReference>
<sequence length="456" mass="49607">MLLTPARAGQEALQVIPEFGTIPGVDELNREFAEIAERAGTALRRIGTSRLGEPLWALTVGSGPAHAVVFGGVHPNEPIGALTATHLARTLVEDSSLREALGYTWHIVPCIDPDGARLNEGWFGGPFTRGHYARHFYRPAGREQVEWTFPFAYKNAYFDRMMPETVALMRLIDDTEPAFMCSLHNGEHGGVYYYVSRETPGLYEHLQAIPAALNLPLDTGEPEMPYIRRLADAIFRMSRTEEAYDFAESAGLDPSEVDIGGSSSAYAEKYGTLSLVTEVPYWSHPDADDNTPAGTSYADALSRRADGLADLGEVLENALRAVEPDLSVESPFLRASRAFIPAFSRGAQQERYRAGQPDADRPATKAELFGCLDRVHCFRLRYGGMLLRALDGELAIGNGTPAIRAQHAALATAYDAWVSEAEEGTTSTLIPLGDLAAVQYAAILTTSVYAVAEPPA</sequence>
<dbReference type="SUPFAM" id="SSF53187">
    <property type="entry name" value="Zn-dependent exopeptidases"/>
    <property type="match status" value="1"/>
</dbReference>
<keyword evidence="3" id="KW-1185">Reference proteome</keyword>
<comment type="caution">
    <text evidence="2">The sequence shown here is derived from an EMBL/GenBank/DDBJ whole genome shotgun (WGS) entry which is preliminary data.</text>
</comment>
<dbReference type="GO" id="GO:0008270">
    <property type="term" value="F:zinc ion binding"/>
    <property type="evidence" value="ECO:0007669"/>
    <property type="project" value="InterPro"/>
</dbReference>
<evidence type="ECO:0000313" key="2">
    <source>
        <dbReference type="EMBL" id="NED97495.1"/>
    </source>
</evidence>
<evidence type="ECO:0000313" key="3">
    <source>
        <dbReference type="Proteomes" id="UP000469185"/>
    </source>
</evidence>
<dbReference type="GO" id="GO:0006508">
    <property type="term" value="P:proteolysis"/>
    <property type="evidence" value="ECO:0007669"/>
    <property type="project" value="InterPro"/>
</dbReference>
<organism evidence="2 3">
    <name type="scientific">Phytoactinopolyspora alkaliphila</name>
    <dbReference type="NCBI Taxonomy" id="1783498"/>
    <lineage>
        <taxon>Bacteria</taxon>
        <taxon>Bacillati</taxon>
        <taxon>Actinomycetota</taxon>
        <taxon>Actinomycetes</taxon>
        <taxon>Jiangellales</taxon>
        <taxon>Jiangellaceae</taxon>
        <taxon>Phytoactinopolyspora</taxon>
    </lineage>
</organism>
<reference evidence="2 3" key="1">
    <citation type="submission" date="2020-02" db="EMBL/GenBank/DDBJ databases">
        <authorList>
            <person name="Li X.-J."/>
            <person name="Feng X.-M."/>
        </authorList>
    </citation>
    <scope>NUCLEOTIDE SEQUENCE [LARGE SCALE GENOMIC DNA]</scope>
    <source>
        <strain evidence="2 3">CGMCC 4.7225</strain>
    </source>
</reference>
<dbReference type="AlphaFoldDB" id="A0A6N9YRD5"/>